<accession>A0A9D4RN75</accession>
<dbReference type="SUPFAM" id="SSF81321">
    <property type="entry name" value="Family A G protein-coupled receptor-like"/>
    <property type="match status" value="1"/>
</dbReference>
<feature type="domain" description="G-protein coupled receptors family 1 profile" evidence="6">
    <location>
        <begin position="1"/>
        <end position="165"/>
    </location>
</feature>
<dbReference type="GO" id="GO:0016020">
    <property type="term" value="C:membrane"/>
    <property type="evidence" value="ECO:0007669"/>
    <property type="project" value="UniProtKB-SubCell"/>
</dbReference>
<evidence type="ECO:0000313" key="8">
    <source>
        <dbReference type="Proteomes" id="UP000828390"/>
    </source>
</evidence>
<dbReference type="PANTHER" id="PTHR46641">
    <property type="entry name" value="FMRFAMIDE RECEPTOR-RELATED"/>
    <property type="match status" value="1"/>
</dbReference>
<dbReference type="EMBL" id="JAIWYP010000002">
    <property type="protein sequence ID" value="KAH3873328.1"/>
    <property type="molecule type" value="Genomic_DNA"/>
</dbReference>
<dbReference type="InterPro" id="IPR017452">
    <property type="entry name" value="GPCR_Rhodpsn_7TM"/>
</dbReference>
<keyword evidence="8" id="KW-1185">Reference proteome</keyword>
<evidence type="ECO:0000259" key="6">
    <source>
        <dbReference type="PROSITE" id="PS50262"/>
    </source>
</evidence>
<protein>
    <recommendedName>
        <fullName evidence="6">G-protein coupled receptors family 1 profile domain-containing protein</fullName>
    </recommendedName>
</protein>
<dbReference type="PROSITE" id="PS50262">
    <property type="entry name" value="G_PROTEIN_RECEP_F1_2"/>
    <property type="match status" value="1"/>
</dbReference>
<evidence type="ECO:0000256" key="1">
    <source>
        <dbReference type="ARBA" id="ARBA00004370"/>
    </source>
</evidence>
<feature type="transmembrane region" description="Helical" evidence="5">
    <location>
        <begin position="57"/>
        <end position="76"/>
    </location>
</feature>
<dbReference type="Proteomes" id="UP000828390">
    <property type="component" value="Unassembled WGS sequence"/>
</dbReference>
<comment type="subcellular location">
    <subcellularLocation>
        <location evidence="1">Membrane</location>
    </subcellularLocation>
</comment>
<evidence type="ECO:0000256" key="4">
    <source>
        <dbReference type="ARBA" id="ARBA00023136"/>
    </source>
</evidence>
<evidence type="ECO:0000256" key="3">
    <source>
        <dbReference type="ARBA" id="ARBA00022989"/>
    </source>
</evidence>
<evidence type="ECO:0000256" key="2">
    <source>
        <dbReference type="ARBA" id="ARBA00022692"/>
    </source>
</evidence>
<proteinExistence type="predicted"/>
<sequence>MTCTILVINCHLLYGFGPLQVDMGNITITLPCVPINEEYEKFFSDVWTWIDLCKYSLVPFAFLAGGNACIVCKMFINKKKLQTQIRPSGTNPSSQQDEKLSNMSMLLVGLNIMFIVCTLPVCVYFIGEPYWIPKDIPKQIQLQDPWWAFVNLLMYTNSCLNFVLYCLTGSRFRGEVRRLFTSRKLARIGTLNVTEHATSQRDF</sequence>
<dbReference type="PANTHER" id="PTHR46641:SF25">
    <property type="entry name" value="CNMAMIDE RECEPTOR-RELATED"/>
    <property type="match status" value="1"/>
</dbReference>
<reference evidence="7" key="2">
    <citation type="submission" date="2020-11" db="EMBL/GenBank/DDBJ databases">
        <authorList>
            <person name="McCartney M.A."/>
            <person name="Auch B."/>
            <person name="Kono T."/>
            <person name="Mallez S."/>
            <person name="Becker A."/>
            <person name="Gohl D.M."/>
            <person name="Silverstein K.A.T."/>
            <person name="Koren S."/>
            <person name="Bechman K.B."/>
            <person name="Herman A."/>
            <person name="Abrahante J.E."/>
            <person name="Garbe J."/>
        </authorList>
    </citation>
    <scope>NUCLEOTIDE SEQUENCE</scope>
    <source>
        <strain evidence="7">Duluth1</strain>
        <tissue evidence="7">Whole animal</tissue>
    </source>
</reference>
<dbReference type="Gene3D" id="1.20.1070.10">
    <property type="entry name" value="Rhodopsin 7-helix transmembrane proteins"/>
    <property type="match status" value="1"/>
</dbReference>
<feature type="transmembrane region" description="Helical" evidence="5">
    <location>
        <begin position="146"/>
        <end position="168"/>
    </location>
</feature>
<keyword evidence="4 5" id="KW-0472">Membrane</keyword>
<dbReference type="InterPro" id="IPR052954">
    <property type="entry name" value="GPCR-Ligand_Int"/>
</dbReference>
<keyword evidence="2 5" id="KW-0812">Transmembrane</keyword>
<organism evidence="7 8">
    <name type="scientific">Dreissena polymorpha</name>
    <name type="common">Zebra mussel</name>
    <name type="synonym">Mytilus polymorpha</name>
    <dbReference type="NCBI Taxonomy" id="45954"/>
    <lineage>
        <taxon>Eukaryota</taxon>
        <taxon>Metazoa</taxon>
        <taxon>Spiralia</taxon>
        <taxon>Lophotrochozoa</taxon>
        <taxon>Mollusca</taxon>
        <taxon>Bivalvia</taxon>
        <taxon>Autobranchia</taxon>
        <taxon>Heteroconchia</taxon>
        <taxon>Euheterodonta</taxon>
        <taxon>Imparidentia</taxon>
        <taxon>Neoheterodontei</taxon>
        <taxon>Myida</taxon>
        <taxon>Dreissenoidea</taxon>
        <taxon>Dreissenidae</taxon>
        <taxon>Dreissena</taxon>
    </lineage>
</organism>
<reference evidence="7" key="1">
    <citation type="journal article" date="2019" name="bioRxiv">
        <title>The Genome of the Zebra Mussel, Dreissena polymorpha: A Resource for Invasive Species Research.</title>
        <authorList>
            <person name="McCartney M.A."/>
            <person name="Auch B."/>
            <person name="Kono T."/>
            <person name="Mallez S."/>
            <person name="Zhang Y."/>
            <person name="Obille A."/>
            <person name="Becker A."/>
            <person name="Abrahante J.E."/>
            <person name="Garbe J."/>
            <person name="Badalamenti J.P."/>
            <person name="Herman A."/>
            <person name="Mangelson H."/>
            <person name="Liachko I."/>
            <person name="Sullivan S."/>
            <person name="Sone E.D."/>
            <person name="Koren S."/>
            <person name="Silverstein K.A.T."/>
            <person name="Beckman K.B."/>
            <person name="Gohl D.M."/>
        </authorList>
    </citation>
    <scope>NUCLEOTIDE SEQUENCE</scope>
    <source>
        <strain evidence="7">Duluth1</strain>
        <tissue evidence="7">Whole animal</tissue>
    </source>
</reference>
<name>A0A9D4RN75_DREPO</name>
<evidence type="ECO:0000313" key="7">
    <source>
        <dbReference type="EMBL" id="KAH3873328.1"/>
    </source>
</evidence>
<comment type="caution">
    <text evidence="7">The sequence shown here is derived from an EMBL/GenBank/DDBJ whole genome shotgun (WGS) entry which is preliminary data.</text>
</comment>
<evidence type="ECO:0000256" key="5">
    <source>
        <dbReference type="SAM" id="Phobius"/>
    </source>
</evidence>
<feature type="transmembrane region" description="Helical" evidence="5">
    <location>
        <begin position="105"/>
        <end position="126"/>
    </location>
</feature>
<gene>
    <name evidence="7" type="ORF">DPMN_036561</name>
</gene>
<dbReference type="AlphaFoldDB" id="A0A9D4RN75"/>
<keyword evidence="3 5" id="KW-1133">Transmembrane helix</keyword>